<protein>
    <submittedName>
        <fullName evidence="1">Uncharacterized protein</fullName>
    </submittedName>
</protein>
<evidence type="ECO:0000313" key="1">
    <source>
        <dbReference type="EMBL" id="MCR2806889.1"/>
    </source>
</evidence>
<accession>A0A9X2MU65</accession>
<proteinExistence type="predicted"/>
<reference evidence="1" key="1">
    <citation type="submission" date="2022-08" db="EMBL/GenBank/DDBJ databases">
        <title>The genomic sequence of strain Paenibacillus sp. SCIV0701.</title>
        <authorList>
            <person name="Zhao H."/>
        </authorList>
    </citation>
    <scope>NUCLEOTIDE SEQUENCE</scope>
    <source>
        <strain evidence="1">SCIV0701</strain>
    </source>
</reference>
<evidence type="ECO:0000313" key="2">
    <source>
        <dbReference type="Proteomes" id="UP001141950"/>
    </source>
</evidence>
<sequence length="103" mass="12197">MDKDILQENNTLVSKDRFFVTIESIGYFEVKNEQLPLLVEKGKQATVGDYIRLIKEHYQEDAELTNITPYMEFRVKHPKPKGTRGFKVLRMTRDFTYRPVTKI</sequence>
<keyword evidence="2" id="KW-1185">Reference proteome</keyword>
<gene>
    <name evidence="1" type="ORF">NQZ67_23675</name>
</gene>
<dbReference type="EMBL" id="JANIPJ010000021">
    <property type="protein sequence ID" value="MCR2806889.1"/>
    <property type="molecule type" value="Genomic_DNA"/>
</dbReference>
<organism evidence="1 2">
    <name type="scientific">Paenibacillus soyae</name>
    <dbReference type="NCBI Taxonomy" id="2969249"/>
    <lineage>
        <taxon>Bacteria</taxon>
        <taxon>Bacillati</taxon>
        <taxon>Bacillota</taxon>
        <taxon>Bacilli</taxon>
        <taxon>Bacillales</taxon>
        <taxon>Paenibacillaceae</taxon>
        <taxon>Paenibacillus</taxon>
    </lineage>
</organism>
<dbReference type="Proteomes" id="UP001141950">
    <property type="component" value="Unassembled WGS sequence"/>
</dbReference>
<name>A0A9X2MU65_9BACL</name>
<comment type="caution">
    <text evidence="1">The sequence shown here is derived from an EMBL/GenBank/DDBJ whole genome shotgun (WGS) entry which is preliminary data.</text>
</comment>
<dbReference type="AlphaFoldDB" id="A0A9X2MU65"/>
<dbReference type="RefSeq" id="WP_257450838.1">
    <property type="nucleotide sequence ID" value="NZ_JANIPJ010000021.1"/>
</dbReference>